<dbReference type="Proteomes" id="UP000749559">
    <property type="component" value="Unassembled WGS sequence"/>
</dbReference>
<keyword evidence="7 9" id="KW-0472">Membrane</keyword>
<evidence type="ECO:0000256" key="4">
    <source>
        <dbReference type="ARBA" id="ARBA00022692"/>
    </source>
</evidence>
<evidence type="ECO:0000313" key="10">
    <source>
        <dbReference type="EMBL" id="CAH1800118.1"/>
    </source>
</evidence>
<evidence type="ECO:0000256" key="6">
    <source>
        <dbReference type="ARBA" id="ARBA00023034"/>
    </source>
</evidence>
<accession>A0A8J1TA91</accession>
<keyword evidence="9" id="KW-0119">Carbohydrate metabolism</keyword>
<keyword evidence="4 9" id="KW-0812">Transmembrane</keyword>
<evidence type="ECO:0000256" key="1">
    <source>
        <dbReference type="ARBA" id="ARBA00004323"/>
    </source>
</evidence>
<proteinExistence type="inferred from homology"/>
<evidence type="ECO:0000256" key="2">
    <source>
        <dbReference type="ARBA" id="ARBA00006339"/>
    </source>
</evidence>
<dbReference type="EMBL" id="CAIIXF020000011">
    <property type="protein sequence ID" value="CAH1800118.1"/>
    <property type="molecule type" value="Genomic_DNA"/>
</dbReference>
<keyword evidence="5 9" id="KW-1133">Transmembrane helix</keyword>
<dbReference type="PANTHER" id="PTHR12137">
    <property type="entry name" value="CARBOHYDRATE SULFOTRANSFERASE"/>
    <property type="match status" value="1"/>
</dbReference>
<reference evidence="10" key="1">
    <citation type="submission" date="2022-03" db="EMBL/GenBank/DDBJ databases">
        <authorList>
            <person name="Martin C."/>
        </authorList>
    </citation>
    <scope>NUCLEOTIDE SEQUENCE</scope>
</reference>
<dbReference type="GO" id="GO:0016051">
    <property type="term" value="P:carbohydrate biosynthetic process"/>
    <property type="evidence" value="ECO:0007669"/>
    <property type="project" value="InterPro"/>
</dbReference>
<organism evidence="10 11">
    <name type="scientific">Owenia fusiformis</name>
    <name type="common">Polychaete worm</name>
    <dbReference type="NCBI Taxonomy" id="6347"/>
    <lineage>
        <taxon>Eukaryota</taxon>
        <taxon>Metazoa</taxon>
        <taxon>Spiralia</taxon>
        <taxon>Lophotrochozoa</taxon>
        <taxon>Annelida</taxon>
        <taxon>Polychaeta</taxon>
        <taxon>Sedentaria</taxon>
        <taxon>Canalipalpata</taxon>
        <taxon>Sabellida</taxon>
        <taxon>Oweniida</taxon>
        <taxon>Oweniidae</taxon>
        <taxon>Owenia</taxon>
    </lineage>
</organism>
<evidence type="ECO:0000313" key="11">
    <source>
        <dbReference type="Proteomes" id="UP000749559"/>
    </source>
</evidence>
<comment type="subcellular location">
    <subcellularLocation>
        <location evidence="1 9">Golgi apparatus membrane</location>
        <topology evidence="1 9">Single-pass type II membrane protein</topology>
    </subcellularLocation>
</comment>
<feature type="non-terminal residue" evidence="10">
    <location>
        <position position="1"/>
    </location>
</feature>
<dbReference type="Pfam" id="PF03567">
    <property type="entry name" value="Sulfotransfer_2"/>
    <property type="match status" value="1"/>
</dbReference>
<protein>
    <recommendedName>
        <fullName evidence="9">Carbohydrate sulfotransferase</fullName>
        <ecNumber evidence="9">2.8.2.-</ecNumber>
    </recommendedName>
</protein>
<name>A0A8J1TA91_OWEFU</name>
<keyword evidence="9" id="KW-0735">Signal-anchor</keyword>
<dbReference type="InterPro" id="IPR005331">
    <property type="entry name" value="Sulfotransferase"/>
</dbReference>
<evidence type="ECO:0000256" key="3">
    <source>
        <dbReference type="ARBA" id="ARBA00022679"/>
    </source>
</evidence>
<dbReference type="OrthoDB" id="2019940at2759"/>
<dbReference type="PANTHER" id="PTHR12137:SF54">
    <property type="entry name" value="CARBOHYDRATE SULFOTRANSFERASE"/>
    <property type="match status" value="1"/>
</dbReference>
<dbReference type="GO" id="GO:0008146">
    <property type="term" value="F:sulfotransferase activity"/>
    <property type="evidence" value="ECO:0007669"/>
    <property type="project" value="InterPro"/>
</dbReference>
<keyword evidence="6 9" id="KW-0333">Golgi apparatus</keyword>
<comment type="similarity">
    <text evidence="2 9">Belongs to the sulfotransferase 2 family.</text>
</comment>
<dbReference type="InterPro" id="IPR018011">
    <property type="entry name" value="Carb_sulfotrans_8-10"/>
</dbReference>
<gene>
    <name evidence="10" type="ORF">OFUS_LOCUS24047</name>
</gene>
<evidence type="ECO:0000256" key="8">
    <source>
        <dbReference type="ARBA" id="ARBA00023180"/>
    </source>
</evidence>
<sequence>EIGVTIMYYSNGFNKTKYTAAFIIIIVSLILLSQTWLQYSPRRWNEDLRMQKIAKVHKMRLQHIHKMCQEHDVRKVGAGVQNNIFNVELSEGKHVIFCPIAKVGTTFFGRLFGILQMNQPIDDMYNMSVFAGSRYHKYQTFNEIEENVRRETPKMIFVRHPESRIVSAYLDKIYGIGAFRQRIPAYLKSVRPNNTEKSFICGSDVSFDLFLEIVLKDTRNGHGNRHWMPAYSRCFACSIDYDIIGKMETFNDDLQYAMHLAGYKDFPEVTTTNTAKLESIKREIEKLFRAHKNAKFPSPECSFTMGEGYDRVWSILKIHGLLNKNTIIPPSKTILGYIDNTTVAEVSKLVKNDPIFVRQYQKAEKDMQDYVLRMHKTQDPNGEKYNAIEYLFRNISEETKARLKEAYKYDYLLFGYE</sequence>
<evidence type="ECO:0000256" key="9">
    <source>
        <dbReference type="RuleBase" id="RU364020"/>
    </source>
</evidence>
<keyword evidence="11" id="KW-1185">Reference proteome</keyword>
<dbReference type="AlphaFoldDB" id="A0A8J1TA91"/>
<comment type="caution">
    <text evidence="10">The sequence shown here is derived from an EMBL/GenBank/DDBJ whole genome shotgun (WGS) entry which is preliminary data.</text>
</comment>
<dbReference type="GO" id="GO:0000139">
    <property type="term" value="C:Golgi membrane"/>
    <property type="evidence" value="ECO:0007669"/>
    <property type="project" value="UniProtKB-SubCell"/>
</dbReference>
<keyword evidence="3 9" id="KW-0808">Transferase</keyword>
<evidence type="ECO:0000256" key="7">
    <source>
        <dbReference type="ARBA" id="ARBA00023136"/>
    </source>
</evidence>
<feature type="transmembrane region" description="Helical" evidence="9">
    <location>
        <begin position="20"/>
        <end position="39"/>
    </location>
</feature>
<dbReference type="EC" id="2.8.2.-" evidence="9"/>
<evidence type="ECO:0000256" key="5">
    <source>
        <dbReference type="ARBA" id="ARBA00022989"/>
    </source>
</evidence>
<keyword evidence="8 9" id="KW-0325">Glycoprotein</keyword>